<dbReference type="AlphaFoldDB" id="A0AA39VUX9"/>
<dbReference type="CDD" id="cd09272">
    <property type="entry name" value="RNase_HI_RT_Ty1"/>
    <property type="match status" value="1"/>
</dbReference>
<comment type="caution">
    <text evidence="3">The sequence shown here is derived from an EMBL/GenBank/DDBJ whole genome shotgun (WGS) entry which is preliminary data.</text>
</comment>
<keyword evidence="4" id="KW-1185">Reference proteome</keyword>
<dbReference type="InterPro" id="IPR043502">
    <property type="entry name" value="DNA/RNA_pol_sf"/>
</dbReference>
<reference evidence="3" key="2">
    <citation type="submission" date="2023-06" db="EMBL/GenBank/DDBJ databases">
        <authorList>
            <person name="Swenson N.G."/>
            <person name="Wegrzyn J.L."/>
            <person name="Mcevoy S.L."/>
        </authorList>
    </citation>
    <scope>NUCLEOTIDE SEQUENCE</scope>
    <source>
        <strain evidence="3">NS2018</strain>
        <tissue evidence="3">Leaf</tissue>
    </source>
</reference>
<dbReference type="InterPro" id="IPR001584">
    <property type="entry name" value="Integrase_cat-core"/>
</dbReference>
<dbReference type="InterPro" id="IPR057670">
    <property type="entry name" value="SH3_retrovirus"/>
</dbReference>
<protein>
    <recommendedName>
        <fullName evidence="2">Integrase catalytic domain-containing protein</fullName>
    </recommendedName>
</protein>
<dbReference type="EMBL" id="JAUESC010000377">
    <property type="protein sequence ID" value="KAK0593590.1"/>
    <property type="molecule type" value="Genomic_DNA"/>
</dbReference>
<proteinExistence type="predicted"/>
<dbReference type="InterPro" id="IPR012337">
    <property type="entry name" value="RNaseH-like_sf"/>
</dbReference>
<reference evidence="3" key="1">
    <citation type="journal article" date="2022" name="Plant J.">
        <title>Strategies of tolerance reflected in two North American maple genomes.</title>
        <authorList>
            <person name="McEvoy S.L."/>
            <person name="Sezen U.U."/>
            <person name="Trouern-Trend A."/>
            <person name="McMahon S.M."/>
            <person name="Schaberg P.G."/>
            <person name="Yang J."/>
            <person name="Wegrzyn J.L."/>
            <person name="Swenson N.G."/>
        </authorList>
    </citation>
    <scope>NUCLEOTIDE SEQUENCE</scope>
    <source>
        <strain evidence="3">NS2018</strain>
    </source>
</reference>
<dbReference type="GO" id="GO:0003676">
    <property type="term" value="F:nucleic acid binding"/>
    <property type="evidence" value="ECO:0007669"/>
    <property type="project" value="InterPro"/>
</dbReference>
<dbReference type="GO" id="GO:0015074">
    <property type="term" value="P:DNA integration"/>
    <property type="evidence" value="ECO:0007669"/>
    <property type="project" value="InterPro"/>
</dbReference>
<evidence type="ECO:0000256" key="1">
    <source>
        <dbReference type="SAM" id="MobiDB-lite"/>
    </source>
</evidence>
<feature type="region of interest" description="Disordered" evidence="1">
    <location>
        <begin position="195"/>
        <end position="234"/>
    </location>
</feature>
<feature type="domain" description="Integrase catalytic" evidence="2">
    <location>
        <begin position="1"/>
        <end position="115"/>
    </location>
</feature>
<name>A0AA39VUX9_ACESA</name>
<gene>
    <name evidence="3" type="ORF">LWI29_031435</name>
</gene>
<dbReference type="SUPFAM" id="SSF53098">
    <property type="entry name" value="Ribonuclease H-like"/>
    <property type="match status" value="1"/>
</dbReference>
<dbReference type="Proteomes" id="UP001168877">
    <property type="component" value="Unassembled WGS sequence"/>
</dbReference>
<evidence type="ECO:0000313" key="3">
    <source>
        <dbReference type="EMBL" id="KAK0593590.1"/>
    </source>
</evidence>
<dbReference type="PANTHER" id="PTHR11439">
    <property type="entry name" value="GAG-POL-RELATED RETROTRANSPOSON"/>
    <property type="match status" value="1"/>
</dbReference>
<organism evidence="3 4">
    <name type="scientific">Acer saccharum</name>
    <name type="common">Sugar maple</name>
    <dbReference type="NCBI Taxonomy" id="4024"/>
    <lineage>
        <taxon>Eukaryota</taxon>
        <taxon>Viridiplantae</taxon>
        <taxon>Streptophyta</taxon>
        <taxon>Embryophyta</taxon>
        <taxon>Tracheophyta</taxon>
        <taxon>Spermatophyta</taxon>
        <taxon>Magnoliopsida</taxon>
        <taxon>eudicotyledons</taxon>
        <taxon>Gunneridae</taxon>
        <taxon>Pentapetalae</taxon>
        <taxon>rosids</taxon>
        <taxon>malvids</taxon>
        <taxon>Sapindales</taxon>
        <taxon>Sapindaceae</taxon>
        <taxon>Hippocastanoideae</taxon>
        <taxon>Acereae</taxon>
        <taxon>Acer</taxon>
    </lineage>
</organism>
<dbReference type="Gene3D" id="3.30.420.10">
    <property type="entry name" value="Ribonuclease H-like superfamily/Ribonuclease H"/>
    <property type="match status" value="1"/>
</dbReference>
<evidence type="ECO:0000259" key="2">
    <source>
        <dbReference type="PROSITE" id="PS50994"/>
    </source>
</evidence>
<dbReference type="Pfam" id="PF25597">
    <property type="entry name" value="SH3_retrovirus"/>
    <property type="match status" value="1"/>
</dbReference>
<dbReference type="InterPro" id="IPR013103">
    <property type="entry name" value="RVT_2"/>
</dbReference>
<dbReference type="PROSITE" id="PS50994">
    <property type="entry name" value="INTEGRASE"/>
    <property type="match status" value="1"/>
</dbReference>
<dbReference type="SUPFAM" id="SSF56672">
    <property type="entry name" value="DNA/RNA polymerases"/>
    <property type="match status" value="1"/>
</dbReference>
<accession>A0AA39VUX9</accession>
<sequence>MLCVKIQNEKTFHIKSIKKIISDHGKEFENVSFENFCNSLGISHEFSAPRTPQQNGVVERKNRVLQEMARVMLISNKVPRNLWAEAINTACYIGNRVFLRPGTKQTFYELWKGRKPNVSYFHIFGSKCYILNDRDQLGKFDAKSDEGIFIGYALNSKAYRIFNLKTRSVMESSNVVFDDYRPKYDDHEEDVCEIDDLPLKESGETSSGVKSNQDEEDDLPLNKVPPLDSNEPAPWVRKFHDKDDIIGEVSGGVRTRRQIANQISYTCYTSQIEPKKVDEALEDEFWVLAMQEELNQFERNEVWTLVHRPNNTNVIGTKWVFRNKSDEDGNIVRNKARLVAQGYSQIEGIDFEETFAPVARLESIRLLLSISCVYKFTLHQMDVKSAFLNGLLHEEVFVEQPKGFVDPHHPSHVYHLKKALYGLKQAPRAWYERLTLYLVDNGYSRGSVDKTLFIKCTKDELFIAQIYIDDIVFGSTNQSKVRQFVDVMSHEFEISMVGELNYFLGLQTKQMHDGIFISQAKYAKSLVKKFGLENAKHCDTPMSTTLKLSKDASGKDVNQSLYRGMIGSLLYLTASRPDICFSVGVCARYQANPKESHLVTVKRIIQFVNGTSNHGIWYSFDTNPSLVGFSDADWVGNCDDRKSTSGGCFFLGNNLVSWFCKKQNSISLSTAKVEYIAAGSACTQLTWMKQMLADYGLEQGTLTLFCDKMSAINISKNPVQHSRTKHIDIRNHFIRELIESKIVALEHVRTNDQLADLFTKPLDTIRFGNLSKSIGICDLV</sequence>
<dbReference type="PANTHER" id="PTHR11439:SF486">
    <property type="entry name" value="RLK (RECEPTOR-LIKE KINASE) PROTEIN, PUTATIVE-RELATED"/>
    <property type="match status" value="1"/>
</dbReference>
<dbReference type="InterPro" id="IPR036397">
    <property type="entry name" value="RNaseH_sf"/>
</dbReference>
<dbReference type="Pfam" id="PF07727">
    <property type="entry name" value="RVT_2"/>
    <property type="match status" value="1"/>
</dbReference>
<evidence type="ECO:0000313" key="4">
    <source>
        <dbReference type="Proteomes" id="UP001168877"/>
    </source>
</evidence>